<dbReference type="InterPro" id="IPR003871">
    <property type="entry name" value="RFA1B/D_OB_1st"/>
</dbReference>
<dbReference type="Gene3D" id="2.40.50.140">
    <property type="entry name" value="Nucleic acid-binding proteins"/>
    <property type="match status" value="1"/>
</dbReference>
<dbReference type="EMBL" id="CP093349">
    <property type="protein sequence ID" value="WOH08333.1"/>
    <property type="molecule type" value="Genomic_DNA"/>
</dbReference>
<dbReference type="Gramene" id="KZM87393">
    <property type="protein sequence ID" value="KZM87393"/>
    <property type="gene ID" value="DCAR_024527"/>
</dbReference>
<sequence>MLLLRATCVWESIDAETDIKLHTNFVFVDEEDSHILAIIHNNRKHTYCRKIKEGIVYSISQFIVVPAPKDCMVVDRNFALSFYHRTNVVELEGTESIPRYKFELKNLEKAPSFILKRKTLIGEYNDLQHPYQYYSNIIGMVVLYTDAG</sequence>
<proteinExistence type="predicted"/>
<dbReference type="AlphaFoldDB" id="A0A161X4N2"/>
<protein>
    <recommendedName>
        <fullName evidence="1">Replication protein A 70 kDa DNA-binding subunit B/D first OB fold domain-containing protein</fullName>
    </recommendedName>
</protein>
<reference evidence="2" key="2">
    <citation type="submission" date="2022-03" db="EMBL/GenBank/DDBJ databases">
        <title>Draft title - Genomic analysis of global carrot germplasm unveils the trajectory of domestication and the origin of high carotenoid orange carrot.</title>
        <authorList>
            <person name="Iorizzo M."/>
            <person name="Ellison S."/>
            <person name="Senalik D."/>
            <person name="Macko-Podgorni A."/>
            <person name="Grzebelus D."/>
            <person name="Bostan H."/>
            <person name="Rolling W."/>
            <person name="Curaba J."/>
            <person name="Simon P."/>
        </authorList>
    </citation>
    <scope>NUCLEOTIDE SEQUENCE</scope>
    <source>
        <tissue evidence="2">Leaf</tissue>
    </source>
</reference>
<dbReference type="InterPro" id="IPR012340">
    <property type="entry name" value="NA-bd_OB-fold"/>
</dbReference>
<gene>
    <name evidence="2" type="ORF">DCAR_0727771</name>
</gene>
<dbReference type="PANTHER" id="PTHR47165:SF4">
    <property type="entry name" value="OS03G0429900 PROTEIN"/>
    <property type="match status" value="1"/>
</dbReference>
<reference evidence="2" key="1">
    <citation type="journal article" date="2016" name="Nat. Genet.">
        <title>A high-quality carrot genome assembly provides new insights into carotenoid accumulation and asterid genome evolution.</title>
        <authorList>
            <person name="Iorizzo M."/>
            <person name="Ellison S."/>
            <person name="Senalik D."/>
            <person name="Zeng P."/>
            <person name="Satapoomin P."/>
            <person name="Huang J."/>
            <person name="Bowman M."/>
            <person name="Iovene M."/>
            <person name="Sanseverino W."/>
            <person name="Cavagnaro P."/>
            <person name="Yildiz M."/>
            <person name="Macko-Podgorni A."/>
            <person name="Moranska E."/>
            <person name="Grzebelus E."/>
            <person name="Grzebelus D."/>
            <person name="Ashrafi H."/>
            <person name="Zheng Z."/>
            <person name="Cheng S."/>
            <person name="Spooner D."/>
            <person name="Van Deynze A."/>
            <person name="Simon P."/>
        </authorList>
    </citation>
    <scope>NUCLEOTIDE SEQUENCE</scope>
    <source>
        <tissue evidence="2">Leaf</tissue>
    </source>
</reference>
<dbReference type="PANTHER" id="PTHR47165">
    <property type="entry name" value="OS03G0429900 PROTEIN"/>
    <property type="match status" value="1"/>
</dbReference>
<evidence type="ECO:0000313" key="2">
    <source>
        <dbReference type="EMBL" id="WOH08333.1"/>
    </source>
</evidence>
<keyword evidence="3" id="KW-1185">Reference proteome</keyword>
<dbReference type="Proteomes" id="UP000077755">
    <property type="component" value="Chromosome 7"/>
</dbReference>
<evidence type="ECO:0000259" key="1">
    <source>
        <dbReference type="Pfam" id="PF02721"/>
    </source>
</evidence>
<accession>A0A161X4N2</accession>
<dbReference type="Pfam" id="PF02721">
    <property type="entry name" value="DUF223"/>
    <property type="match status" value="1"/>
</dbReference>
<name>A0A161X4N2_DAUCS</name>
<feature type="domain" description="Replication protein A 70 kDa DNA-binding subunit B/D first OB fold" evidence="1">
    <location>
        <begin position="9"/>
        <end position="89"/>
    </location>
</feature>
<evidence type="ECO:0000313" key="3">
    <source>
        <dbReference type="Proteomes" id="UP000077755"/>
    </source>
</evidence>
<organism evidence="2 3">
    <name type="scientific">Daucus carota subsp. sativus</name>
    <name type="common">Carrot</name>
    <dbReference type="NCBI Taxonomy" id="79200"/>
    <lineage>
        <taxon>Eukaryota</taxon>
        <taxon>Viridiplantae</taxon>
        <taxon>Streptophyta</taxon>
        <taxon>Embryophyta</taxon>
        <taxon>Tracheophyta</taxon>
        <taxon>Spermatophyta</taxon>
        <taxon>Magnoliopsida</taxon>
        <taxon>eudicotyledons</taxon>
        <taxon>Gunneridae</taxon>
        <taxon>Pentapetalae</taxon>
        <taxon>asterids</taxon>
        <taxon>campanulids</taxon>
        <taxon>Apiales</taxon>
        <taxon>Apiaceae</taxon>
        <taxon>Apioideae</taxon>
        <taxon>Scandiceae</taxon>
        <taxon>Daucinae</taxon>
        <taxon>Daucus</taxon>
        <taxon>Daucus sect. Daucus</taxon>
    </lineage>
</organism>